<name>A0A0J6XRD5_9ACTN</name>
<comment type="caution">
    <text evidence="3">The sequence shown here is derived from an EMBL/GenBank/DDBJ whole genome shotgun (WGS) entry which is preliminary data.</text>
</comment>
<feature type="chain" id="PRO_5038653582" evidence="2">
    <location>
        <begin position="19"/>
        <end position="63"/>
    </location>
</feature>
<feature type="signal peptide" evidence="2">
    <location>
        <begin position="1"/>
        <end position="18"/>
    </location>
</feature>
<keyword evidence="4" id="KW-1185">Reference proteome</keyword>
<gene>
    <name evidence="3" type="ORF">ACS04_06020</name>
</gene>
<dbReference type="AlphaFoldDB" id="A0A0J6XRD5"/>
<evidence type="ECO:0000256" key="1">
    <source>
        <dbReference type="SAM" id="MobiDB-lite"/>
    </source>
</evidence>
<proteinExistence type="predicted"/>
<protein>
    <submittedName>
        <fullName evidence="3">Uncharacterized protein</fullName>
    </submittedName>
</protein>
<feature type="region of interest" description="Disordered" evidence="1">
    <location>
        <begin position="34"/>
        <end position="63"/>
    </location>
</feature>
<dbReference type="STRING" id="66430.ACS04_06020"/>
<evidence type="ECO:0000256" key="2">
    <source>
        <dbReference type="SAM" id="SignalP"/>
    </source>
</evidence>
<evidence type="ECO:0000313" key="4">
    <source>
        <dbReference type="Proteomes" id="UP000035932"/>
    </source>
</evidence>
<evidence type="ECO:0000313" key="3">
    <source>
        <dbReference type="EMBL" id="KMO98720.1"/>
    </source>
</evidence>
<accession>A0A0J6XRD5</accession>
<sequence length="63" mass="6344">MSRRVLRAACIAALFVSAGPLPVTHTGALPGFPADPVAATTPHTRATAEAAARQAAAPRRSPA</sequence>
<feature type="non-terminal residue" evidence="3">
    <location>
        <position position="63"/>
    </location>
</feature>
<organism evidence="3 4">
    <name type="scientific">Streptomyces roseus</name>
    <dbReference type="NCBI Taxonomy" id="66430"/>
    <lineage>
        <taxon>Bacteria</taxon>
        <taxon>Bacillati</taxon>
        <taxon>Actinomycetota</taxon>
        <taxon>Actinomycetes</taxon>
        <taxon>Kitasatosporales</taxon>
        <taxon>Streptomycetaceae</taxon>
        <taxon>Streptomyces</taxon>
    </lineage>
</organism>
<keyword evidence="2" id="KW-0732">Signal</keyword>
<reference evidence="3 4" key="1">
    <citation type="submission" date="2015-06" db="EMBL/GenBank/DDBJ databases">
        <title>Recapitulation of the evolution of biosynthetic gene clusters reveals hidden chemical diversity on bacterial genomes.</title>
        <authorList>
            <person name="Cruz-Morales P."/>
            <person name="Martinez-Guerrero C."/>
            <person name="Morales-Escalante M.A."/>
            <person name="Yanez-Guerra L.A."/>
            <person name="Kopp J.F."/>
            <person name="Feldmann J."/>
            <person name="Ramos-Aboites H.E."/>
            <person name="Barona-Gomez F."/>
        </authorList>
    </citation>
    <scope>NUCLEOTIDE SEQUENCE [LARGE SCALE GENOMIC DNA]</scope>
    <source>
        <strain evidence="3 4">ATCC 31245</strain>
    </source>
</reference>
<dbReference type="Proteomes" id="UP000035932">
    <property type="component" value="Unassembled WGS sequence"/>
</dbReference>
<feature type="compositionally biased region" description="Low complexity" evidence="1">
    <location>
        <begin position="36"/>
        <end position="63"/>
    </location>
</feature>
<dbReference type="EMBL" id="LFML01000021">
    <property type="protein sequence ID" value="KMO98720.1"/>
    <property type="molecule type" value="Genomic_DNA"/>
</dbReference>